<dbReference type="EMBL" id="JAWJZY010000005">
    <property type="protein sequence ID" value="MEE8659504.1"/>
    <property type="molecule type" value="Genomic_DNA"/>
</dbReference>
<evidence type="ECO:0000313" key="2">
    <source>
        <dbReference type="Proteomes" id="UP001312908"/>
    </source>
</evidence>
<name>A0ABU7U6J2_9PROT</name>
<reference evidence="1 2" key="1">
    <citation type="submission" date="2023-10" db="EMBL/GenBank/DDBJ databases">
        <title>Sorlinia euscelidii gen. nov., sp. nov., an acetic acid bacteria isolated from the gut of Euscelidius variegatus emitter.</title>
        <authorList>
            <person name="Michoud G."/>
            <person name="Marasco R."/>
            <person name="Seferji K."/>
            <person name="Gonella E."/>
            <person name="Garuglieri E."/>
            <person name="Alma A."/>
            <person name="Mapelli F."/>
            <person name="Borin S."/>
            <person name="Daffonchio D."/>
            <person name="Crotti E."/>
        </authorList>
    </citation>
    <scope>NUCLEOTIDE SEQUENCE [LARGE SCALE GENOMIC DNA]</scope>
    <source>
        <strain evidence="1 2">EV16P</strain>
    </source>
</reference>
<protein>
    <submittedName>
        <fullName evidence="1">Uncharacterized protein</fullName>
    </submittedName>
</protein>
<organism evidence="1 2">
    <name type="scientific">Sorlinia euscelidii</name>
    <dbReference type="NCBI Taxonomy" id="3081148"/>
    <lineage>
        <taxon>Bacteria</taxon>
        <taxon>Pseudomonadati</taxon>
        <taxon>Pseudomonadota</taxon>
        <taxon>Alphaproteobacteria</taxon>
        <taxon>Acetobacterales</taxon>
        <taxon>Acetobacteraceae</taxon>
        <taxon>Sorlinia</taxon>
    </lineage>
</organism>
<gene>
    <name evidence="1" type="ORF">DOFOFD_10855</name>
</gene>
<proteinExistence type="predicted"/>
<keyword evidence="2" id="KW-1185">Reference proteome</keyword>
<sequence length="43" mass="4743">MTDKIAATEQLIIEQLLAKPNVPETFPPKARLSRILPLTALLS</sequence>
<dbReference type="Proteomes" id="UP001312908">
    <property type="component" value="Unassembled WGS sequence"/>
</dbReference>
<comment type="caution">
    <text evidence="1">The sequence shown here is derived from an EMBL/GenBank/DDBJ whole genome shotgun (WGS) entry which is preliminary data.</text>
</comment>
<accession>A0ABU7U6J2</accession>
<evidence type="ECO:0000313" key="1">
    <source>
        <dbReference type="EMBL" id="MEE8659504.1"/>
    </source>
</evidence>